<dbReference type="Proteomes" id="UP000313645">
    <property type="component" value="Unassembled WGS sequence"/>
</dbReference>
<gene>
    <name evidence="3" type="ORF">EZI54_06795</name>
</gene>
<keyword evidence="1" id="KW-0472">Membrane</keyword>
<feature type="signal peptide" evidence="2">
    <location>
        <begin position="1"/>
        <end position="35"/>
    </location>
</feature>
<evidence type="ECO:0000313" key="4">
    <source>
        <dbReference type="Proteomes" id="UP000313645"/>
    </source>
</evidence>
<feature type="transmembrane region" description="Helical" evidence="1">
    <location>
        <begin position="92"/>
        <end position="111"/>
    </location>
</feature>
<proteinExistence type="predicted"/>
<dbReference type="EMBL" id="SJDL01000008">
    <property type="protein sequence ID" value="TBW57358.1"/>
    <property type="molecule type" value="Genomic_DNA"/>
</dbReference>
<organism evidence="3 4">
    <name type="scientific">Marinobacter halodurans</name>
    <dbReference type="NCBI Taxonomy" id="2528979"/>
    <lineage>
        <taxon>Bacteria</taxon>
        <taxon>Pseudomonadati</taxon>
        <taxon>Pseudomonadota</taxon>
        <taxon>Gammaproteobacteria</taxon>
        <taxon>Pseudomonadales</taxon>
        <taxon>Marinobacteraceae</taxon>
        <taxon>Marinobacter</taxon>
    </lineage>
</organism>
<sequence length="132" mass="13996">MKQTEIKTRSTFRPVRAGLKLVALALAMAPVTAFAEGKGISSWFTNFGGEFSTIVGVIVVIIGGLGICFTGFGIISALVAKKNREPMGYQPWFIFGGILAILLVPFIAAMGTSVSGQSQSESDVTTYLNESQ</sequence>
<keyword evidence="4" id="KW-1185">Reference proteome</keyword>
<evidence type="ECO:0000256" key="2">
    <source>
        <dbReference type="SAM" id="SignalP"/>
    </source>
</evidence>
<keyword evidence="2" id="KW-0732">Signal</keyword>
<feature type="chain" id="PRO_5047153637" evidence="2">
    <location>
        <begin position="36"/>
        <end position="132"/>
    </location>
</feature>
<name>A0ABY1ZM66_9GAMM</name>
<keyword evidence="1" id="KW-0812">Transmembrane</keyword>
<accession>A0ABY1ZM66</accession>
<keyword evidence="1" id="KW-1133">Transmembrane helix</keyword>
<evidence type="ECO:0000313" key="3">
    <source>
        <dbReference type="EMBL" id="TBW57358.1"/>
    </source>
</evidence>
<comment type="caution">
    <text evidence="3">The sequence shown here is derived from an EMBL/GenBank/DDBJ whole genome shotgun (WGS) entry which is preliminary data.</text>
</comment>
<protein>
    <submittedName>
        <fullName evidence="3">DUF3995 domain-containing protein</fullName>
    </submittedName>
</protein>
<reference evidence="3 4" key="1">
    <citation type="submission" date="2019-02" db="EMBL/GenBank/DDBJ databases">
        <title>Marinobacter halodurans sp. nov., a marine bacterium isolated from sea tidal flat.</title>
        <authorList>
            <person name="Yoo Y."/>
            <person name="Lee D.W."/>
            <person name="Kim B.S."/>
            <person name="Kim J.-J."/>
        </authorList>
    </citation>
    <scope>NUCLEOTIDE SEQUENCE [LARGE SCALE GENOMIC DNA]</scope>
    <source>
        <strain evidence="3 4">YJ-S3-2</strain>
    </source>
</reference>
<dbReference type="RefSeq" id="WP_131480338.1">
    <property type="nucleotide sequence ID" value="NZ_SJDL01000008.1"/>
</dbReference>
<feature type="transmembrane region" description="Helical" evidence="1">
    <location>
        <begin position="51"/>
        <end position="80"/>
    </location>
</feature>
<evidence type="ECO:0000256" key="1">
    <source>
        <dbReference type="SAM" id="Phobius"/>
    </source>
</evidence>